<evidence type="ECO:0000313" key="1">
    <source>
        <dbReference type="EMBL" id="GDY60501.1"/>
    </source>
</evidence>
<dbReference type="Proteomes" id="UP000301309">
    <property type="component" value="Unassembled WGS sequence"/>
</dbReference>
<accession>A0A4D4LFT0</accession>
<dbReference type="AlphaFoldDB" id="A0A4D4LFT0"/>
<evidence type="ECO:0000313" key="2">
    <source>
        <dbReference type="Proteomes" id="UP000301309"/>
    </source>
</evidence>
<dbReference type="EMBL" id="BJHW01000002">
    <property type="protein sequence ID" value="GDY60501.1"/>
    <property type="molecule type" value="Genomic_DNA"/>
</dbReference>
<gene>
    <name evidence="1" type="ORF">SVIO_111240</name>
</gene>
<sequence length="104" mass="11669">MAHWWFGEVTAPSRNHERWHGGDLRPFDDLDADPLEHDIVAQGTAHHQIKLLDQAVSPNLVQARLEPVPVLDHGLLVAIGHLINLPLYVSHGKLAGQRVERRTT</sequence>
<reference evidence="1 2" key="1">
    <citation type="journal article" date="2020" name="Int. J. Syst. Evol. Microbiol.">
        <title>Reclassification of Streptomyces castelarensis and Streptomyces sporoclivatus as later heterotypic synonyms of Streptomyces antimycoticus.</title>
        <authorList>
            <person name="Komaki H."/>
            <person name="Tamura T."/>
        </authorList>
    </citation>
    <scope>NUCLEOTIDE SEQUENCE [LARGE SCALE GENOMIC DNA]</scope>
    <source>
        <strain evidence="1 2">NBRC 13459</strain>
    </source>
</reference>
<protein>
    <submittedName>
        <fullName evidence="1">Uncharacterized protein</fullName>
    </submittedName>
</protein>
<comment type="caution">
    <text evidence="1">The sequence shown here is derived from an EMBL/GenBank/DDBJ whole genome shotgun (WGS) entry which is preliminary data.</text>
</comment>
<name>A0A4D4LFT0_STRVO</name>
<keyword evidence="2" id="KW-1185">Reference proteome</keyword>
<organism evidence="1 2">
    <name type="scientific">Streptomyces violaceusniger</name>
    <dbReference type="NCBI Taxonomy" id="68280"/>
    <lineage>
        <taxon>Bacteria</taxon>
        <taxon>Bacillati</taxon>
        <taxon>Actinomycetota</taxon>
        <taxon>Actinomycetes</taxon>
        <taxon>Kitasatosporales</taxon>
        <taxon>Streptomycetaceae</taxon>
        <taxon>Streptomyces</taxon>
        <taxon>Streptomyces violaceusniger group</taxon>
    </lineage>
</organism>
<proteinExistence type="predicted"/>